<dbReference type="InParanoid" id="A0A6I8UYL4"/>
<proteinExistence type="predicted"/>
<evidence type="ECO:0000256" key="1">
    <source>
        <dbReference type="SAM" id="Coils"/>
    </source>
</evidence>
<accession>A0A6I8UYL4</accession>
<protein>
    <recommendedName>
        <fullName evidence="4">Kinetochore protein SPC25</fullName>
    </recommendedName>
</protein>
<evidence type="ECO:0000313" key="3">
    <source>
        <dbReference type="RefSeq" id="XP_002133385.2"/>
    </source>
</evidence>
<dbReference type="AlphaFoldDB" id="A0A6I8UYL4"/>
<dbReference type="Proteomes" id="UP000001819">
    <property type="component" value="Chromosome X"/>
</dbReference>
<dbReference type="RefSeq" id="XP_002133385.2">
    <property type="nucleotide sequence ID" value="XM_002133349.3"/>
</dbReference>
<gene>
    <name evidence="3" type="primary">LOC6901847</name>
</gene>
<evidence type="ECO:0008006" key="4">
    <source>
        <dbReference type="Google" id="ProtNLM"/>
    </source>
</evidence>
<reference evidence="3" key="1">
    <citation type="submission" date="2025-08" db="UniProtKB">
        <authorList>
            <consortium name="RefSeq"/>
        </authorList>
    </citation>
    <scope>IDENTIFICATION</scope>
    <source>
        <strain evidence="3">MV-25-SWS-2005</strain>
        <tissue evidence="3">Whole body</tissue>
    </source>
</reference>
<feature type="coiled-coil region" evidence="1">
    <location>
        <begin position="44"/>
        <end position="78"/>
    </location>
</feature>
<sequence length="167" mass="18954">MKDINTKSLKQELNSVQGAHQHIIKFVDDTIESIEQAKSWPQSATALNERNLKLSKDHQEAQLEEQALQMRIDSLGKERNVEDAFACIVQNLHNLGCTLMPIRDADCKTLYMFDFGGNRSVTVQCNGGHINLIDMSPRRKNFTEIKMFLNQSQDLMGLITTLGMDDQ</sequence>
<keyword evidence="1" id="KW-0175">Coiled coil</keyword>
<name>A0A6I8UYL4_DROPS</name>
<organism evidence="2 3">
    <name type="scientific">Drosophila pseudoobscura pseudoobscura</name>
    <name type="common">Fruit fly</name>
    <dbReference type="NCBI Taxonomy" id="46245"/>
    <lineage>
        <taxon>Eukaryota</taxon>
        <taxon>Metazoa</taxon>
        <taxon>Ecdysozoa</taxon>
        <taxon>Arthropoda</taxon>
        <taxon>Hexapoda</taxon>
        <taxon>Insecta</taxon>
        <taxon>Pterygota</taxon>
        <taxon>Neoptera</taxon>
        <taxon>Endopterygota</taxon>
        <taxon>Diptera</taxon>
        <taxon>Brachycera</taxon>
        <taxon>Muscomorpha</taxon>
        <taxon>Ephydroidea</taxon>
        <taxon>Drosophilidae</taxon>
        <taxon>Drosophila</taxon>
        <taxon>Sophophora</taxon>
    </lineage>
</organism>
<evidence type="ECO:0000313" key="2">
    <source>
        <dbReference type="Proteomes" id="UP000001819"/>
    </source>
</evidence>
<keyword evidence="2" id="KW-1185">Reference proteome</keyword>
<dbReference type="KEGG" id="dpo:6901847"/>